<reference evidence="2 3" key="1">
    <citation type="submission" date="2011-11" db="EMBL/GenBank/DDBJ databases">
        <title>The Noncontiguous Finished sequence of Saccharomonospora cyanea NA-134.</title>
        <authorList>
            <consortium name="US DOE Joint Genome Institute"/>
            <person name="Lucas S."/>
            <person name="Han J."/>
            <person name="Lapidus A."/>
            <person name="Cheng J.-F."/>
            <person name="Goodwin L."/>
            <person name="Pitluck S."/>
            <person name="Peters L."/>
            <person name="Ovchinnikova G."/>
            <person name="Lu M."/>
            <person name="Detter J.C."/>
            <person name="Han C."/>
            <person name="Tapia R."/>
            <person name="Land M."/>
            <person name="Hauser L."/>
            <person name="Kyrpides N."/>
            <person name="Ivanova N."/>
            <person name="Pagani I."/>
            <person name="Brambilla E.-M."/>
            <person name="Klenk H.-P."/>
            <person name="Woyke T."/>
        </authorList>
    </citation>
    <scope>NUCLEOTIDE SEQUENCE [LARGE SCALE GENOMIC DNA]</scope>
    <source>
        <strain evidence="2 3">NA-134</strain>
    </source>
</reference>
<dbReference type="PROSITE" id="PS51257">
    <property type="entry name" value="PROKAR_LIPOPROTEIN"/>
    <property type="match status" value="1"/>
</dbReference>
<evidence type="ECO:0000313" key="3">
    <source>
        <dbReference type="Proteomes" id="UP000002791"/>
    </source>
</evidence>
<proteinExistence type="predicted"/>
<dbReference type="InterPro" id="IPR042001">
    <property type="entry name" value="Sortase_F"/>
</dbReference>
<dbReference type="eggNOG" id="COG3764">
    <property type="taxonomic scope" value="Bacteria"/>
</dbReference>
<protein>
    <submittedName>
        <fullName evidence="2">Sortase (Surface protein transpeptidase)</fullName>
    </submittedName>
</protein>
<sequence>MRDVTSLRSRPSVRRLAGTVALALLLLLSGCGGSEQIAGHAEAGMEQGEVGAQDFLSPSPPSRLRIPALGVDSGTFVGLGLKPDNTMEVPEGAQAVGWYVESPTPGERGPSVLAAHVDWKNQKGVFFELRNLEVGDDVIVDRSDGTSIRFEVDEVEQYPKDEFPTEKVYGDTEGAELRLITCGGEFDQSAASYRDNVVAYATMVETAE</sequence>
<dbReference type="Pfam" id="PF04203">
    <property type="entry name" value="Sortase"/>
    <property type="match status" value="1"/>
</dbReference>
<dbReference type="AlphaFoldDB" id="H5XFR6"/>
<dbReference type="EMBL" id="CM001440">
    <property type="protein sequence ID" value="EHR60458.1"/>
    <property type="molecule type" value="Genomic_DNA"/>
</dbReference>
<dbReference type="SUPFAM" id="SSF63817">
    <property type="entry name" value="Sortase"/>
    <property type="match status" value="1"/>
</dbReference>
<keyword evidence="3" id="KW-1185">Reference proteome</keyword>
<dbReference type="CDD" id="cd05829">
    <property type="entry name" value="Sortase_F"/>
    <property type="match status" value="1"/>
</dbReference>
<dbReference type="InterPro" id="IPR005754">
    <property type="entry name" value="Sortase"/>
</dbReference>
<dbReference type="RefSeq" id="WP_005455091.1">
    <property type="nucleotide sequence ID" value="NZ_CM001440.1"/>
</dbReference>
<gene>
    <name evidence="2" type="ORF">SaccyDRAFT_1556</name>
</gene>
<evidence type="ECO:0000313" key="2">
    <source>
        <dbReference type="EMBL" id="EHR60458.1"/>
    </source>
</evidence>
<dbReference type="STRING" id="882082.SaccyDRAFT_1556"/>
<dbReference type="HOGENOM" id="CLU_062592_5_0_11"/>
<name>H5XFR6_9PSEU</name>
<accession>H5XFR6</accession>
<dbReference type="GO" id="GO:0016787">
    <property type="term" value="F:hydrolase activity"/>
    <property type="evidence" value="ECO:0007669"/>
    <property type="project" value="UniProtKB-KW"/>
</dbReference>
<dbReference type="InterPro" id="IPR023365">
    <property type="entry name" value="Sortase_dom-sf"/>
</dbReference>
<dbReference type="Gene3D" id="2.40.260.10">
    <property type="entry name" value="Sortase"/>
    <property type="match status" value="1"/>
</dbReference>
<dbReference type="NCBIfam" id="NF033748">
    <property type="entry name" value="class_F_sortase"/>
    <property type="match status" value="1"/>
</dbReference>
<keyword evidence="1" id="KW-0378">Hydrolase</keyword>
<evidence type="ECO:0000256" key="1">
    <source>
        <dbReference type="ARBA" id="ARBA00022801"/>
    </source>
</evidence>
<organism evidence="2 3">
    <name type="scientific">Saccharomonospora cyanea NA-134</name>
    <dbReference type="NCBI Taxonomy" id="882082"/>
    <lineage>
        <taxon>Bacteria</taxon>
        <taxon>Bacillati</taxon>
        <taxon>Actinomycetota</taxon>
        <taxon>Actinomycetes</taxon>
        <taxon>Pseudonocardiales</taxon>
        <taxon>Pseudonocardiaceae</taxon>
        <taxon>Saccharomonospora</taxon>
    </lineage>
</organism>
<dbReference type="Proteomes" id="UP000002791">
    <property type="component" value="Chromosome"/>
</dbReference>